<dbReference type="InterPro" id="IPR029058">
    <property type="entry name" value="AB_hydrolase_fold"/>
</dbReference>
<gene>
    <name evidence="2" type="ORF">M0G41_08520</name>
</gene>
<comment type="caution">
    <text evidence="2">The sequence shown here is derived from an EMBL/GenBank/DDBJ whole genome shotgun (WGS) entry which is preliminary data.</text>
</comment>
<organism evidence="2 3">
    <name type="scientific">Pseudomarimonas salicorniae</name>
    <dbReference type="NCBI Taxonomy" id="2933270"/>
    <lineage>
        <taxon>Bacteria</taxon>
        <taxon>Pseudomonadati</taxon>
        <taxon>Pseudomonadota</taxon>
        <taxon>Gammaproteobacteria</taxon>
        <taxon>Lysobacterales</taxon>
        <taxon>Lysobacteraceae</taxon>
        <taxon>Pseudomarimonas</taxon>
    </lineage>
</organism>
<dbReference type="GO" id="GO:0016787">
    <property type="term" value="F:hydrolase activity"/>
    <property type="evidence" value="ECO:0007669"/>
    <property type="project" value="UniProtKB-KW"/>
</dbReference>
<dbReference type="Gene3D" id="3.40.50.1820">
    <property type="entry name" value="alpha/beta hydrolase"/>
    <property type="match status" value="1"/>
</dbReference>
<dbReference type="SUPFAM" id="SSF53474">
    <property type="entry name" value="alpha/beta-Hydrolases"/>
    <property type="match status" value="1"/>
</dbReference>
<dbReference type="PANTHER" id="PTHR43689">
    <property type="entry name" value="HYDROLASE"/>
    <property type="match status" value="1"/>
</dbReference>
<name>A0ABT0GGN2_9GAMM</name>
<protein>
    <submittedName>
        <fullName evidence="2">Alpha/beta hydrolase</fullName>
    </submittedName>
</protein>
<dbReference type="Pfam" id="PF00561">
    <property type="entry name" value="Abhydrolase_1"/>
    <property type="match status" value="1"/>
</dbReference>
<dbReference type="PANTHER" id="PTHR43689:SF8">
    <property type="entry name" value="ALPHA_BETA-HYDROLASES SUPERFAMILY PROTEIN"/>
    <property type="match status" value="1"/>
</dbReference>
<proteinExistence type="predicted"/>
<dbReference type="EMBL" id="JALNMH010000006">
    <property type="protein sequence ID" value="MCK7593711.1"/>
    <property type="molecule type" value="Genomic_DNA"/>
</dbReference>
<accession>A0ABT0GGN2</accession>
<sequence length="302" mass="33966">MNSFTERVAGMDIAHQLMAEPGRWIDLGHSRLPYWVIGRGPDLVLVHGWPVDGRTWRRIVPVLAQHFTCHVIDLPGSGRSTWSEDTPRGCDGLTTCLRQALQRMDLAERFGFVAFDSGGGFARKVAAEMPQRIAGLALGNTETPKDYSRLFHAALRKGRQFGARTIMRLGLQFASVREKAWLSSATDPALRRELADLFLRPLARDGRRFAGIFVLADKLRAEDFDGCYEAHQKISAPVRLIWGTKDPWFKLDAAQRMVTQFAGPTELIEIEGGKLFVHEEFPDRFSQLVVDHFTQAFDTASL</sequence>
<dbReference type="InterPro" id="IPR000073">
    <property type="entry name" value="AB_hydrolase_1"/>
</dbReference>
<dbReference type="Proteomes" id="UP001431449">
    <property type="component" value="Unassembled WGS sequence"/>
</dbReference>
<keyword evidence="2" id="KW-0378">Hydrolase</keyword>
<evidence type="ECO:0000259" key="1">
    <source>
        <dbReference type="Pfam" id="PF00561"/>
    </source>
</evidence>
<feature type="domain" description="AB hydrolase-1" evidence="1">
    <location>
        <begin position="43"/>
        <end position="273"/>
    </location>
</feature>
<evidence type="ECO:0000313" key="2">
    <source>
        <dbReference type="EMBL" id="MCK7593711.1"/>
    </source>
</evidence>
<evidence type="ECO:0000313" key="3">
    <source>
        <dbReference type="Proteomes" id="UP001431449"/>
    </source>
</evidence>
<reference evidence="2" key="1">
    <citation type="submission" date="2022-04" db="EMBL/GenBank/DDBJ databases">
        <title>Lysobacter sp. CAU 1642 isolated from sea sand.</title>
        <authorList>
            <person name="Kim W."/>
        </authorList>
    </citation>
    <scope>NUCLEOTIDE SEQUENCE</scope>
    <source>
        <strain evidence="2">CAU 1642</strain>
    </source>
</reference>
<keyword evidence="3" id="KW-1185">Reference proteome</keyword>
<dbReference type="RefSeq" id="WP_248207834.1">
    <property type="nucleotide sequence ID" value="NZ_JALNMH010000006.1"/>
</dbReference>